<protein>
    <submittedName>
        <fullName evidence="2">DUF3034 family protein</fullName>
    </submittedName>
</protein>
<proteinExistence type="predicted"/>
<feature type="chain" id="PRO_5023134704" evidence="1">
    <location>
        <begin position="28"/>
        <end position="335"/>
    </location>
</feature>
<evidence type="ECO:0000313" key="2">
    <source>
        <dbReference type="EMBL" id="QEA16451.1"/>
    </source>
</evidence>
<reference evidence="2 3" key="1">
    <citation type="journal article" date="2013" name="J. Microbiol. Biotechnol.">
        <title>Novosphingobium ginsenosidimutans sp. nov., with the ability to convert ginsenoside.</title>
        <authorList>
            <person name="Kim J.K."/>
            <person name="He D."/>
            <person name="Liu Q.M."/>
            <person name="Park H.Y."/>
            <person name="Jung M.S."/>
            <person name="Yoon M.H."/>
            <person name="Kim S.C."/>
            <person name="Im W.T."/>
        </authorList>
    </citation>
    <scope>NUCLEOTIDE SEQUENCE [LARGE SCALE GENOMIC DNA]</scope>
    <source>
        <strain evidence="2 3">FW-6</strain>
    </source>
</reference>
<evidence type="ECO:0000313" key="3">
    <source>
        <dbReference type="Proteomes" id="UP000321172"/>
    </source>
</evidence>
<dbReference type="RefSeq" id="WP_147090531.1">
    <property type="nucleotide sequence ID" value="NZ_BAABJD010000005.1"/>
</dbReference>
<dbReference type="InterPro" id="IPR021393">
    <property type="entry name" value="DUF3034"/>
</dbReference>
<dbReference type="KEGG" id="ngf:FRF71_10080"/>
<keyword evidence="1" id="KW-0732">Signal</keyword>
<dbReference type="OrthoDB" id="9126735at2"/>
<keyword evidence="3" id="KW-1185">Reference proteome</keyword>
<evidence type="ECO:0000256" key="1">
    <source>
        <dbReference type="SAM" id="SignalP"/>
    </source>
</evidence>
<dbReference type="AlphaFoldDB" id="A0A5B8S4M7"/>
<dbReference type="Pfam" id="PF11231">
    <property type="entry name" value="DUF3034"/>
    <property type="match status" value="1"/>
</dbReference>
<name>A0A5B8S4M7_9SPHN</name>
<dbReference type="Proteomes" id="UP000321172">
    <property type="component" value="Chromosome"/>
</dbReference>
<sequence>MRRRDGYRFGFRLIVALAAISPVGALAEDSVNADGAEAANAAQPESVGISATDRTAAERSFIDGGGRLLLTGGVSTIEGAGGGGLVPWALIGGYGTRDEIGFQAFATGVDSQDFTLASYGGALNLYNRVELSIARQNFNLREVGNALGLGNRYTISQTIIGAKVRLFGNAVLDQDTILPQVSVGAQYKINDNALVVGTVLGLKRKNVDFYAAATKVILSQSLLLNGTVRLTRANQYGILGFGGLGGQDQGYKAQFEGSAALLLSRKIAVGGEYRTKSNRLEGALGGTTFREEDAWDLFAAYAPSRNVSITVAYARLGQIALRRQNAAYVSLQIGY</sequence>
<feature type="signal peptide" evidence="1">
    <location>
        <begin position="1"/>
        <end position="27"/>
    </location>
</feature>
<gene>
    <name evidence="2" type="ORF">FRF71_10080</name>
</gene>
<organism evidence="2 3">
    <name type="scientific">Novosphingobium ginsenosidimutans</name>
    <dbReference type="NCBI Taxonomy" id="1176536"/>
    <lineage>
        <taxon>Bacteria</taxon>
        <taxon>Pseudomonadati</taxon>
        <taxon>Pseudomonadota</taxon>
        <taxon>Alphaproteobacteria</taxon>
        <taxon>Sphingomonadales</taxon>
        <taxon>Sphingomonadaceae</taxon>
        <taxon>Novosphingobium</taxon>
    </lineage>
</organism>
<dbReference type="EMBL" id="CP042345">
    <property type="protein sequence ID" value="QEA16451.1"/>
    <property type="molecule type" value="Genomic_DNA"/>
</dbReference>
<accession>A0A5B8S4M7</accession>